<sequence length="48" mass="5357">MQGSDANCVALVRTHTCFNNFNTDAHLVLHECVKCMRMDAIAQPHLTV</sequence>
<reference evidence="1" key="1">
    <citation type="submission" date="2014-11" db="EMBL/GenBank/DDBJ databases">
        <authorList>
            <person name="Amaro Gonzalez C."/>
        </authorList>
    </citation>
    <scope>NUCLEOTIDE SEQUENCE</scope>
</reference>
<accession>A0A0E9RC67</accession>
<organism evidence="1">
    <name type="scientific">Anguilla anguilla</name>
    <name type="common">European freshwater eel</name>
    <name type="synonym">Muraena anguilla</name>
    <dbReference type="NCBI Taxonomy" id="7936"/>
    <lineage>
        <taxon>Eukaryota</taxon>
        <taxon>Metazoa</taxon>
        <taxon>Chordata</taxon>
        <taxon>Craniata</taxon>
        <taxon>Vertebrata</taxon>
        <taxon>Euteleostomi</taxon>
        <taxon>Actinopterygii</taxon>
        <taxon>Neopterygii</taxon>
        <taxon>Teleostei</taxon>
        <taxon>Anguilliformes</taxon>
        <taxon>Anguillidae</taxon>
        <taxon>Anguilla</taxon>
    </lineage>
</organism>
<dbReference type="EMBL" id="GBXM01081878">
    <property type="protein sequence ID" value="JAH26699.1"/>
    <property type="molecule type" value="Transcribed_RNA"/>
</dbReference>
<name>A0A0E9RC67_ANGAN</name>
<protein>
    <submittedName>
        <fullName evidence="1">Uncharacterized protein</fullName>
    </submittedName>
</protein>
<dbReference type="AlphaFoldDB" id="A0A0E9RC67"/>
<evidence type="ECO:0000313" key="1">
    <source>
        <dbReference type="EMBL" id="JAH26699.1"/>
    </source>
</evidence>
<proteinExistence type="predicted"/>
<reference evidence="1" key="2">
    <citation type="journal article" date="2015" name="Fish Shellfish Immunol.">
        <title>Early steps in the European eel (Anguilla anguilla)-Vibrio vulnificus interaction in the gills: Role of the RtxA13 toxin.</title>
        <authorList>
            <person name="Callol A."/>
            <person name="Pajuelo D."/>
            <person name="Ebbesson L."/>
            <person name="Teles M."/>
            <person name="MacKenzie S."/>
            <person name="Amaro C."/>
        </authorList>
    </citation>
    <scope>NUCLEOTIDE SEQUENCE</scope>
</reference>